<evidence type="ECO:0000313" key="3">
    <source>
        <dbReference type="Proteomes" id="UP000051324"/>
    </source>
</evidence>
<dbReference type="AlphaFoldDB" id="A0A0R1U1A5"/>
<gene>
    <name evidence="2" type="ORF">FC32_GL000394</name>
</gene>
<dbReference type="Gene3D" id="3.40.430.10">
    <property type="entry name" value="Dihydrofolate Reductase, subunit A"/>
    <property type="match status" value="1"/>
</dbReference>
<dbReference type="RefSeq" id="WP_025087936.1">
    <property type="nucleotide sequence ID" value="NZ_AZFT01000009.1"/>
</dbReference>
<dbReference type="OrthoDB" id="195113at2"/>
<dbReference type="STRING" id="1423724.FC32_GL000394"/>
<sequence length="176" mass="19585">MGKVSLFIAVSVDGFIADEAGQVTWISGQRKDQEIPDTYQDYMADVSTIIMGNKTYQQVTTTLSPDNWPYTGYKTYVLTHKAKQNLSEITFSARSPAELVKELKETQTGKIWICGGASIAQALQKADLIDEYYLTVIPVILGKGIRLFSDSGLPTNLNLSQTTTYNGIVELKYEKR</sequence>
<evidence type="ECO:0000313" key="2">
    <source>
        <dbReference type="EMBL" id="KRL87101.1"/>
    </source>
</evidence>
<dbReference type="Pfam" id="PF01872">
    <property type="entry name" value="RibD_C"/>
    <property type="match status" value="1"/>
</dbReference>
<dbReference type="eggNOG" id="COG0262">
    <property type="taxonomic scope" value="Bacteria"/>
</dbReference>
<dbReference type="Proteomes" id="UP000051324">
    <property type="component" value="Unassembled WGS sequence"/>
</dbReference>
<dbReference type="InterPro" id="IPR050765">
    <property type="entry name" value="Riboflavin_Biosynth_HTPR"/>
</dbReference>
<dbReference type="PANTHER" id="PTHR38011">
    <property type="entry name" value="DIHYDROFOLATE REDUCTASE FAMILY PROTEIN (AFU_ORTHOLOGUE AFUA_8G06820)"/>
    <property type="match status" value="1"/>
</dbReference>
<dbReference type="PANTHER" id="PTHR38011:SF11">
    <property type="entry name" value="2,5-DIAMINO-6-RIBOSYLAMINO-4(3H)-PYRIMIDINONE 5'-PHOSPHATE REDUCTASE"/>
    <property type="match status" value="1"/>
</dbReference>
<protein>
    <recommendedName>
        <fullName evidence="1">Bacterial bifunctional deaminase-reductase C-terminal domain-containing protein</fullName>
    </recommendedName>
</protein>
<evidence type="ECO:0000259" key="1">
    <source>
        <dbReference type="Pfam" id="PF01872"/>
    </source>
</evidence>
<accession>A0A0R1U1A5</accession>
<dbReference type="GO" id="GO:0008703">
    <property type="term" value="F:5-amino-6-(5-phosphoribosylamino)uracil reductase activity"/>
    <property type="evidence" value="ECO:0007669"/>
    <property type="project" value="InterPro"/>
</dbReference>
<reference evidence="2 3" key="1">
    <citation type="journal article" date="2015" name="Genome Announc.">
        <title>Expanding the biotechnology potential of lactobacilli through comparative genomics of 213 strains and associated genera.</title>
        <authorList>
            <person name="Sun Z."/>
            <person name="Harris H.M."/>
            <person name="McCann A."/>
            <person name="Guo C."/>
            <person name="Argimon S."/>
            <person name="Zhang W."/>
            <person name="Yang X."/>
            <person name="Jeffery I.B."/>
            <person name="Cooney J.C."/>
            <person name="Kagawa T.F."/>
            <person name="Liu W."/>
            <person name="Song Y."/>
            <person name="Salvetti E."/>
            <person name="Wrobel A."/>
            <person name="Rasinkangas P."/>
            <person name="Parkhill J."/>
            <person name="Rea M.C."/>
            <person name="O'Sullivan O."/>
            <person name="Ritari J."/>
            <person name="Douillard F.P."/>
            <person name="Paul Ross R."/>
            <person name="Yang R."/>
            <person name="Briner A.E."/>
            <person name="Felis G.E."/>
            <person name="de Vos W.M."/>
            <person name="Barrangou R."/>
            <person name="Klaenhammer T.R."/>
            <person name="Caufield P.W."/>
            <person name="Cui Y."/>
            <person name="Zhang H."/>
            <person name="O'Toole P.W."/>
        </authorList>
    </citation>
    <scope>NUCLEOTIDE SEQUENCE [LARGE SCALE GENOMIC DNA]</scope>
    <source>
        <strain evidence="2 3">DSM 16634</strain>
    </source>
</reference>
<keyword evidence="3" id="KW-1185">Reference proteome</keyword>
<name>A0A0R1U1A5_9LACO</name>
<dbReference type="EMBL" id="AZFT01000009">
    <property type="protein sequence ID" value="KRL87101.1"/>
    <property type="molecule type" value="Genomic_DNA"/>
</dbReference>
<organism evidence="2 3">
    <name type="scientific">Ligilactobacillus apodemi DSM 16634 = JCM 16172</name>
    <dbReference type="NCBI Taxonomy" id="1423724"/>
    <lineage>
        <taxon>Bacteria</taxon>
        <taxon>Bacillati</taxon>
        <taxon>Bacillota</taxon>
        <taxon>Bacilli</taxon>
        <taxon>Lactobacillales</taxon>
        <taxon>Lactobacillaceae</taxon>
        <taxon>Ligilactobacillus</taxon>
    </lineage>
</organism>
<comment type="caution">
    <text evidence="2">The sequence shown here is derived from an EMBL/GenBank/DDBJ whole genome shotgun (WGS) entry which is preliminary data.</text>
</comment>
<dbReference type="PATRIC" id="fig|1423724.4.peg.413"/>
<dbReference type="InterPro" id="IPR002734">
    <property type="entry name" value="RibDG_C"/>
</dbReference>
<dbReference type="InterPro" id="IPR024072">
    <property type="entry name" value="DHFR-like_dom_sf"/>
</dbReference>
<proteinExistence type="predicted"/>
<feature type="domain" description="Bacterial bifunctional deaminase-reductase C-terminal" evidence="1">
    <location>
        <begin position="3"/>
        <end position="165"/>
    </location>
</feature>
<dbReference type="GO" id="GO:0009231">
    <property type="term" value="P:riboflavin biosynthetic process"/>
    <property type="evidence" value="ECO:0007669"/>
    <property type="project" value="InterPro"/>
</dbReference>
<dbReference type="SUPFAM" id="SSF53597">
    <property type="entry name" value="Dihydrofolate reductase-like"/>
    <property type="match status" value="1"/>
</dbReference>